<name>A0A7C7ZFI1_9ARCH</name>
<gene>
    <name evidence="2" type="ORF">EYQ16_04705</name>
</gene>
<keyword evidence="1" id="KW-0812">Transmembrane</keyword>
<protein>
    <submittedName>
        <fullName evidence="2">Uncharacterized protein</fullName>
    </submittedName>
</protein>
<reference evidence="3" key="1">
    <citation type="journal article" date="2019" name="bioRxiv">
        <title>Genome diversification in globally distributed novel marine Proteobacteria is linked to environmental adaptation.</title>
        <authorList>
            <person name="Zhou Z."/>
            <person name="Tran P.Q."/>
            <person name="Kieft K."/>
            <person name="Anantharaman K."/>
        </authorList>
    </citation>
    <scope>NUCLEOTIDE SEQUENCE [LARGE SCALE GENOMIC DNA]</scope>
</reference>
<dbReference type="AlphaFoldDB" id="A0A7C7ZFI1"/>
<feature type="transmembrane region" description="Helical" evidence="1">
    <location>
        <begin position="42"/>
        <end position="65"/>
    </location>
</feature>
<feature type="transmembrane region" description="Helical" evidence="1">
    <location>
        <begin position="7"/>
        <end position="30"/>
    </location>
</feature>
<dbReference type="Proteomes" id="UP000589516">
    <property type="component" value="Unassembled WGS sequence"/>
</dbReference>
<keyword evidence="1" id="KW-1133">Transmembrane helix</keyword>
<dbReference type="EMBL" id="DUAV01000030">
    <property type="protein sequence ID" value="HIG63797.1"/>
    <property type="molecule type" value="Genomic_DNA"/>
</dbReference>
<comment type="caution">
    <text evidence="2">The sequence shown here is derived from an EMBL/GenBank/DDBJ whole genome shotgun (WGS) entry which is preliminary data.</text>
</comment>
<evidence type="ECO:0000313" key="2">
    <source>
        <dbReference type="EMBL" id="HIG63797.1"/>
    </source>
</evidence>
<sequence length="91" mass="9884">MTKTKIISLLLVISGILVLIVGIGMVQTGFAGLDDTEPTVGLYIGGIFSIIGGSFLTIAGIMIFFDFKKKLIRMFGKVANAVEEERKQEKM</sequence>
<accession>A0A7C7ZFI1</accession>
<keyword evidence="1" id="KW-0472">Membrane</keyword>
<organism evidence="2 3">
    <name type="scientific">Marine Group III euryarchaeote</name>
    <dbReference type="NCBI Taxonomy" id="2173149"/>
    <lineage>
        <taxon>Archaea</taxon>
        <taxon>Methanobacteriati</taxon>
        <taxon>Thermoplasmatota</taxon>
        <taxon>Thermoplasmata</taxon>
        <taxon>Candidatus Thermoprofundales</taxon>
    </lineage>
</organism>
<proteinExistence type="predicted"/>
<evidence type="ECO:0000313" key="3">
    <source>
        <dbReference type="Proteomes" id="UP000589516"/>
    </source>
</evidence>
<evidence type="ECO:0000256" key="1">
    <source>
        <dbReference type="SAM" id="Phobius"/>
    </source>
</evidence>